<keyword evidence="2" id="KW-0812">Transmembrane</keyword>
<name>A0A2P9HPU6_9HYPH</name>
<dbReference type="EMBL" id="OOFM01000005">
    <property type="protein sequence ID" value="SPL66155.1"/>
    <property type="molecule type" value="Genomic_DNA"/>
</dbReference>
<evidence type="ECO:0000256" key="1">
    <source>
        <dbReference type="SAM" id="SignalP"/>
    </source>
</evidence>
<reference evidence="3" key="1">
    <citation type="submission" date="2017-12" db="EMBL/GenBank/DDBJ databases">
        <authorList>
            <person name="Diaz M."/>
        </authorList>
    </citation>
    <scope>NUCLEOTIDE SEQUENCE [LARGE SCALE GENOMIC DNA]</scope>
    <source>
        <strain evidence="3">FI11154</strain>
    </source>
</reference>
<dbReference type="Proteomes" id="UP000246073">
    <property type="component" value="Unassembled WGS sequence"/>
</dbReference>
<protein>
    <submittedName>
        <fullName evidence="2">Contains type I hydrophobic transmembrane region and ATP/GTP binding motif</fullName>
    </submittedName>
</protein>
<gene>
    <name evidence="2" type="ORF">OHAE_2022</name>
</gene>
<keyword evidence="1" id="KW-0732">Signal</keyword>
<sequence length="210" mass="23092">MKKVVSMRRFILTAVGSLLALNAAQNFAMAASSTQTVVFVRHGEKPENGLGQLSCRGLNRALKLPAIIAKQFGKPAAIFAPNPSEEKDDKGGTYAYVRPLATVEPTAISLGLPVDTRFGFEDIDKLEEALEAPAYRNATVLVGWEHKQIVKLVRDIVKENSGDKHSVPKWSGDDFDSIYVLRITRDGAKTNVQFERRNQGLNNLPETCPL</sequence>
<evidence type="ECO:0000313" key="2">
    <source>
        <dbReference type="EMBL" id="SPL66155.1"/>
    </source>
</evidence>
<keyword evidence="2" id="KW-0472">Membrane</keyword>
<proteinExistence type="predicted"/>
<dbReference type="RefSeq" id="WP_244597174.1">
    <property type="nucleotide sequence ID" value="NZ_OOFM01000005.1"/>
</dbReference>
<dbReference type="AlphaFoldDB" id="A0A2P9HPU6"/>
<feature type="chain" id="PRO_5015166295" evidence="1">
    <location>
        <begin position="31"/>
        <end position="210"/>
    </location>
</feature>
<evidence type="ECO:0000313" key="3">
    <source>
        <dbReference type="Proteomes" id="UP000246073"/>
    </source>
</evidence>
<accession>A0A2P9HPU6</accession>
<feature type="signal peptide" evidence="1">
    <location>
        <begin position="1"/>
        <end position="30"/>
    </location>
</feature>
<organism evidence="2 3">
    <name type="scientific">Ochrobactrum soli</name>
    <dbReference type="NCBI Taxonomy" id="2448455"/>
    <lineage>
        <taxon>Bacteria</taxon>
        <taxon>Pseudomonadati</taxon>
        <taxon>Pseudomonadota</taxon>
        <taxon>Alphaproteobacteria</taxon>
        <taxon>Hyphomicrobiales</taxon>
        <taxon>Brucellaceae</taxon>
        <taxon>Brucella/Ochrobactrum group</taxon>
        <taxon>Ochrobactrum</taxon>
    </lineage>
</organism>